<dbReference type="Proteomes" id="UP000789860">
    <property type="component" value="Unassembled WGS sequence"/>
</dbReference>
<evidence type="ECO:0000313" key="1">
    <source>
        <dbReference type="EMBL" id="CAG8717256.1"/>
    </source>
</evidence>
<reference evidence="1" key="1">
    <citation type="submission" date="2021-06" db="EMBL/GenBank/DDBJ databases">
        <authorList>
            <person name="Kallberg Y."/>
            <person name="Tangrot J."/>
            <person name="Rosling A."/>
        </authorList>
    </citation>
    <scope>NUCLEOTIDE SEQUENCE</scope>
    <source>
        <strain evidence="1">AU212A</strain>
    </source>
</reference>
<protein>
    <submittedName>
        <fullName evidence="1">517_t:CDS:1</fullName>
    </submittedName>
</protein>
<organism evidence="1 2">
    <name type="scientific">Scutellospora calospora</name>
    <dbReference type="NCBI Taxonomy" id="85575"/>
    <lineage>
        <taxon>Eukaryota</taxon>
        <taxon>Fungi</taxon>
        <taxon>Fungi incertae sedis</taxon>
        <taxon>Mucoromycota</taxon>
        <taxon>Glomeromycotina</taxon>
        <taxon>Glomeromycetes</taxon>
        <taxon>Diversisporales</taxon>
        <taxon>Gigasporaceae</taxon>
        <taxon>Scutellospora</taxon>
    </lineage>
</organism>
<comment type="caution">
    <text evidence="1">The sequence shown here is derived from an EMBL/GenBank/DDBJ whole genome shotgun (WGS) entry which is preliminary data.</text>
</comment>
<name>A0ACA9PUG3_9GLOM</name>
<feature type="non-terminal residue" evidence="1">
    <location>
        <position position="56"/>
    </location>
</feature>
<proteinExistence type="predicted"/>
<keyword evidence="2" id="KW-1185">Reference proteome</keyword>
<evidence type="ECO:0000313" key="2">
    <source>
        <dbReference type="Proteomes" id="UP000789860"/>
    </source>
</evidence>
<accession>A0ACA9PUG3</accession>
<sequence>MRKIGIGRELYQLLQPIINQFVSKYPVMQQENYYLVNIFTGKCTCFDFIWNRPFRD</sequence>
<dbReference type="EMBL" id="CAJVPM010045797">
    <property type="protein sequence ID" value="CAG8717256.1"/>
    <property type="molecule type" value="Genomic_DNA"/>
</dbReference>
<gene>
    <name evidence="1" type="ORF">SCALOS_LOCUS11110</name>
</gene>